<comment type="subcellular location">
    <subcellularLocation>
        <location evidence="1">Cell membrane</location>
        <topology evidence="1">Multi-pass membrane protein</topology>
    </subcellularLocation>
</comment>
<gene>
    <name evidence="7" type="ORF">K3769_19655</name>
</gene>
<dbReference type="Pfam" id="PF02687">
    <property type="entry name" value="FtsX"/>
    <property type="match status" value="1"/>
</dbReference>
<sequence length="103" mass="10124">MGVHKALGMTPRQTVAMVLASVVVTGPVAGALGVPLGVALHGRVLPATGDSVGLRLPASVLAVHDTAELLPLGLGGPLIAALGALPPAGWAARTRTATAPRTE</sequence>
<evidence type="ECO:0000256" key="3">
    <source>
        <dbReference type="ARBA" id="ARBA00022692"/>
    </source>
</evidence>
<evidence type="ECO:0000313" key="8">
    <source>
        <dbReference type="Proteomes" id="UP001165590"/>
    </source>
</evidence>
<keyword evidence="2" id="KW-1003">Cell membrane</keyword>
<evidence type="ECO:0000256" key="5">
    <source>
        <dbReference type="ARBA" id="ARBA00023136"/>
    </source>
</evidence>
<evidence type="ECO:0000256" key="2">
    <source>
        <dbReference type="ARBA" id="ARBA00022475"/>
    </source>
</evidence>
<name>A0ABT3V4S2_9ACTN</name>
<dbReference type="EMBL" id="JAIFZO010000002">
    <property type="protein sequence ID" value="MCX4234957.1"/>
    <property type="molecule type" value="Genomic_DNA"/>
</dbReference>
<keyword evidence="8" id="KW-1185">Reference proteome</keyword>
<keyword evidence="3" id="KW-0812">Transmembrane</keyword>
<comment type="caution">
    <text evidence="7">The sequence shown here is derived from an EMBL/GenBank/DDBJ whole genome shotgun (WGS) entry which is preliminary data.</text>
</comment>
<organism evidence="7 8">
    <name type="scientific">Streptomyces ortus</name>
    <dbReference type="NCBI Taxonomy" id="2867268"/>
    <lineage>
        <taxon>Bacteria</taxon>
        <taxon>Bacillati</taxon>
        <taxon>Actinomycetota</taxon>
        <taxon>Actinomycetes</taxon>
        <taxon>Kitasatosporales</taxon>
        <taxon>Streptomycetaceae</taxon>
        <taxon>Streptomyces</taxon>
    </lineage>
</organism>
<keyword evidence="5" id="KW-0472">Membrane</keyword>
<evidence type="ECO:0000256" key="4">
    <source>
        <dbReference type="ARBA" id="ARBA00022989"/>
    </source>
</evidence>
<feature type="domain" description="ABC3 transporter permease C-terminal" evidence="6">
    <location>
        <begin position="1"/>
        <end position="85"/>
    </location>
</feature>
<keyword evidence="4" id="KW-1133">Transmembrane helix</keyword>
<reference evidence="7" key="1">
    <citation type="journal article" date="2022" name="bioRxiv">
        <title>Discovery and biosynthetic assessment of Streptomyces ortus sp nov. isolated from a deep-sea sponge.</title>
        <authorList>
            <person name="Williams S.E."/>
        </authorList>
    </citation>
    <scope>NUCLEOTIDE SEQUENCE</scope>
    <source>
        <strain evidence="7">A15ISP2-DRY2</strain>
    </source>
</reference>
<dbReference type="InterPro" id="IPR003838">
    <property type="entry name" value="ABC3_permease_C"/>
</dbReference>
<evidence type="ECO:0000256" key="1">
    <source>
        <dbReference type="ARBA" id="ARBA00004651"/>
    </source>
</evidence>
<evidence type="ECO:0000259" key="6">
    <source>
        <dbReference type="Pfam" id="PF02687"/>
    </source>
</evidence>
<dbReference type="Proteomes" id="UP001165590">
    <property type="component" value="Unassembled WGS sequence"/>
</dbReference>
<protein>
    <submittedName>
        <fullName evidence="7">ABC transporter permease</fullName>
    </submittedName>
</protein>
<proteinExistence type="predicted"/>
<evidence type="ECO:0000313" key="7">
    <source>
        <dbReference type="EMBL" id="MCX4234957.1"/>
    </source>
</evidence>
<accession>A0ABT3V4S2</accession>